<dbReference type="Pfam" id="PF06395">
    <property type="entry name" value="CDC24"/>
    <property type="match status" value="1"/>
</dbReference>
<feature type="region of interest" description="Disordered" evidence="1">
    <location>
        <begin position="554"/>
        <end position="887"/>
    </location>
</feature>
<feature type="compositionally biased region" description="Polar residues" evidence="1">
    <location>
        <begin position="802"/>
        <end position="811"/>
    </location>
</feature>
<dbReference type="GO" id="GO:0043332">
    <property type="term" value="C:mating projection tip"/>
    <property type="evidence" value="ECO:0007669"/>
    <property type="project" value="TreeGrafter"/>
</dbReference>
<dbReference type="PROSITE" id="PS50010">
    <property type="entry name" value="DH_2"/>
    <property type="match status" value="1"/>
</dbReference>
<dbReference type="Proteomes" id="UP000800092">
    <property type="component" value="Unassembled WGS sequence"/>
</dbReference>
<keyword evidence="5" id="KW-1185">Reference proteome</keyword>
<dbReference type="InterPro" id="IPR053026">
    <property type="entry name" value="CDC42_GEF"/>
</dbReference>
<dbReference type="Pfam" id="PF00564">
    <property type="entry name" value="PB1"/>
    <property type="match status" value="1"/>
</dbReference>
<feature type="domain" description="PB1" evidence="3">
    <location>
        <begin position="888"/>
        <end position="983"/>
    </location>
</feature>
<evidence type="ECO:0000256" key="1">
    <source>
        <dbReference type="SAM" id="MobiDB-lite"/>
    </source>
</evidence>
<dbReference type="SUPFAM" id="SSF48065">
    <property type="entry name" value="DBL homology domain (DH-domain)"/>
    <property type="match status" value="1"/>
</dbReference>
<sequence length="983" mass="110038">MQSQSHSSSQFSVNSHPSLRYSDTTQGTSQSTLFPPPPPLPQTPSNGGPVEATDNVLNKVAEKETSLFQACLNLRSRLRGVPGFEDQLRALEEEDAEDTDPVTLLWWTFRKGYPLLMIYNTLNPAQPLDVDRVPENKRGKAATFKFLQACFNELKFAPEECFIITDLYGDDTTGFVKVVRVVNRVLDILVEEHLIDTVLADDNSLSLESSKDVKRSQRQHIVEELVKTERTYVQHLELLQSFKKLVEEKGVIPGDAIHDIFLNLNALLDFQRRFLIRVEQTNALPESQQNWGKLFKLYNDAFKVYEPYIANQKRCEEVTTREFDKLREAGGSNEMRQMVETPAILSSFLMKPFQRLAKYPLLLKELRDKGGLDQARKEDITIGIEAASSVLERTNDAVNREELLAAVQELKGRVEDWKGHRVEAFGSLLLAGTFTVLKGDNASTKDSEREYKVYLFESILLCCKEMNPNKQKNKLMNKPAVDRRGKPKLQLKGRIFMQNVTETISLAKPGSYTCQIFWKGDPGIENFVIKFTTEELMKKWATQVDAQRRVWRDRARVSDGRSYGTSETEFTFMQNQGALENPYRYDDDGEDDDEVATVYGRPPVSEFSMSSRNGSRTSLRSRSTTGESGPSVSQPPSRVPPPRFPMGTNAPPLTLRTQQLANAAPSPNERGGDSYFSPSVESPISIRTSSSSGMFPFPRQQPPTSAYHGEENNRFTAPAIGRTVSRDAQAMNGYPSNSRSMRPSAPPGTTSQSAQNRFRSASSPNIQNTLPPNRQYANQGSPVPDVPVPPFPVHYAHHAGINRSQSNSPTGASVGRVPSQSPGTAQRDRSAQARLAQEANYQDYDDNSTQQNGRPPAFPRSATQPPAVQDSRPLSPGSTDYQPSSPTQLKVKVYCESAGCTYTLVVAINISYQSLKDRIDAKLQRSTNLSLSSGQLKLKYLDDDDYVSIQSDEDVQIAFETWKEQHMDQIVAGQLGEIELYCQ</sequence>
<evidence type="ECO:0000259" key="2">
    <source>
        <dbReference type="PROSITE" id="PS50010"/>
    </source>
</evidence>
<dbReference type="FunFam" id="2.30.29.30:FF:000364">
    <property type="entry name" value="Rho guanyl nucleotide exchange factor"/>
    <property type="match status" value="1"/>
</dbReference>
<dbReference type="Pfam" id="PF00621">
    <property type="entry name" value="RhoGEF"/>
    <property type="match status" value="1"/>
</dbReference>
<dbReference type="InterPro" id="IPR035899">
    <property type="entry name" value="DBL_dom_sf"/>
</dbReference>
<feature type="compositionally biased region" description="Polar residues" evidence="1">
    <location>
        <begin position="734"/>
        <end position="781"/>
    </location>
</feature>
<feature type="region of interest" description="Disordered" evidence="1">
    <location>
        <begin position="1"/>
        <end position="52"/>
    </location>
</feature>
<dbReference type="InterPro" id="IPR000270">
    <property type="entry name" value="PB1_dom"/>
</dbReference>
<dbReference type="InterPro" id="IPR010481">
    <property type="entry name" value="Cdc24/Scd1_N"/>
</dbReference>
<dbReference type="SUPFAM" id="SSF54277">
    <property type="entry name" value="CAD &amp; PB1 domains"/>
    <property type="match status" value="1"/>
</dbReference>
<feature type="compositionally biased region" description="Low complexity" evidence="1">
    <location>
        <begin position="679"/>
        <end position="692"/>
    </location>
</feature>
<dbReference type="PROSITE" id="PS51745">
    <property type="entry name" value="PB1"/>
    <property type="match status" value="1"/>
</dbReference>
<dbReference type="GO" id="GO:0000935">
    <property type="term" value="C:division septum"/>
    <property type="evidence" value="ECO:0007669"/>
    <property type="project" value="TreeGrafter"/>
</dbReference>
<dbReference type="FunFam" id="3.10.20.90:FF:000176">
    <property type="entry name" value="Rho guanyl nucleotide exchange factor"/>
    <property type="match status" value="1"/>
</dbReference>
<dbReference type="Pfam" id="PF15411">
    <property type="entry name" value="PH_10"/>
    <property type="match status" value="1"/>
</dbReference>
<dbReference type="GO" id="GO:0030010">
    <property type="term" value="P:establishment of cell polarity"/>
    <property type="evidence" value="ECO:0007669"/>
    <property type="project" value="TreeGrafter"/>
</dbReference>
<dbReference type="CDD" id="cd13246">
    <property type="entry name" value="PH_Scd1"/>
    <property type="match status" value="1"/>
</dbReference>
<dbReference type="CDD" id="cd00160">
    <property type="entry name" value="RhoGEF"/>
    <property type="match status" value="1"/>
</dbReference>
<dbReference type="EMBL" id="ML991829">
    <property type="protein sequence ID" value="KAF2231214.1"/>
    <property type="molecule type" value="Genomic_DNA"/>
</dbReference>
<dbReference type="InterPro" id="IPR033511">
    <property type="entry name" value="Cdc24/Scd1_PH_dom"/>
</dbReference>
<dbReference type="Gene3D" id="3.10.20.90">
    <property type="entry name" value="Phosphatidylinositol 3-kinase Catalytic Subunit, Chain A, domain 1"/>
    <property type="match status" value="1"/>
</dbReference>
<dbReference type="PANTHER" id="PTHR47339">
    <property type="entry name" value="CELL DIVISION CONTROL PROTEIN 24"/>
    <property type="match status" value="1"/>
</dbReference>
<protein>
    <recommendedName>
        <fullName evidence="6">DH domain-containing protein</fullName>
    </recommendedName>
</protein>
<dbReference type="Gene3D" id="2.30.29.30">
    <property type="entry name" value="Pleckstrin-homology domain (PH domain)/Phosphotyrosine-binding domain (PTB)"/>
    <property type="match status" value="1"/>
</dbReference>
<dbReference type="OrthoDB" id="1594986at2759"/>
<feature type="compositionally biased region" description="Polar residues" evidence="1">
    <location>
        <begin position="563"/>
        <end position="578"/>
    </location>
</feature>
<evidence type="ECO:0000313" key="4">
    <source>
        <dbReference type="EMBL" id="KAF2231214.1"/>
    </source>
</evidence>
<dbReference type="InterPro" id="IPR011993">
    <property type="entry name" value="PH-like_dom_sf"/>
</dbReference>
<dbReference type="InterPro" id="IPR053793">
    <property type="entry name" value="PB1-like"/>
</dbReference>
<organism evidence="4 5">
    <name type="scientific">Viridothelium virens</name>
    <name type="common">Speckled blister lichen</name>
    <name type="synonym">Trypethelium virens</name>
    <dbReference type="NCBI Taxonomy" id="1048519"/>
    <lineage>
        <taxon>Eukaryota</taxon>
        <taxon>Fungi</taxon>
        <taxon>Dikarya</taxon>
        <taxon>Ascomycota</taxon>
        <taxon>Pezizomycotina</taxon>
        <taxon>Dothideomycetes</taxon>
        <taxon>Dothideomycetes incertae sedis</taxon>
        <taxon>Trypetheliales</taxon>
        <taxon>Trypetheliaceae</taxon>
        <taxon>Viridothelium</taxon>
    </lineage>
</organism>
<feature type="compositionally biased region" description="Low complexity" evidence="1">
    <location>
        <begin position="1"/>
        <end position="18"/>
    </location>
</feature>
<proteinExistence type="predicted"/>
<evidence type="ECO:0008006" key="6">
    <source>
        <dbReference type="Google" id="ProtNLM"/>
    </source>
</evidence>
<dbReference type="AlphaFoldDB" id="A0A6A6GZG5"/>
<feature type="compositionally biased region" description="Low complexity" evidence="1">
    <location>
        <begin position="610"/>
        <end position="636"/>
    </location>
</feature>
<feature type="domain" description="DH" evidence="2">
    <location>
        <begin position="217"/>
        <end position="397"/>
    </location>
</feature>
<dbReference type="SMART" id="SM00325">
    <property type="entry name" value="RhoGEF"/>
    <property type="match status" value="1"/>
</dbReference>
<gene>
    <name evidence="4" type="ORF">EV356DRAFT_452365</name>
</gene>
<evidence type="ECO:0000259" key="3">
    <source>
        <dbReference type="PROSITE" id="PS51745"/>
    </source>
</evidence>
<accession>A0A6A6GZG5</accession>
<dbReference type="GO" id="GO:0005737">
    <property type="term" value="C:cytoplasm"/>
    <property type="evidence" value="ECO:0007669"/>
    <property type="project" value="TreeGrafter"/>
</dbReference>
<dbReference type="GO" id="GO:0031106">
    <property type="term" value="P:septin ring organization"/>
    <property type="evidence" value="ECO:0007669"/>
    <property type="project" value="TreeGrafter"/>
</dbReference>
<dbReference type="SUPFAM" id="SSF50729">
    <property type="entry name" value="PH domain-like"/>
    <property type="match status" value="1"/>
</dbReference>
<dbReference type="Gene3D" id="1.20.900.10">
    <property type="entry name" value="Dbl homology (DH) domain"/>
    <property type="match status" value="1"/>
</dbReference>
<feature type="compositionally biased region" description="Polar residues" evidence="1">
    <location>
        <begin position="876"/>
        <end position="887"/>
    </location>
</feature>
<dbReference type="InterPro" id="IPR000219">
    <property type="entry name" value="DH_dom"/>
</dbReference>
<dbReference type="PANTHER" id="PTHR47339:SF1">
    <property type="entry name" value="CELL DIVISION CONTROL PROTEIN 24"/>
    <property type="match status" value="1"/>
</dbReference>
<dbReference type="CDD" id="cd05992">
    <property type="entry name" value="PB1"/>
    <property type="match status" value="1"/>
</dbReference>
<evidence type="ECO:0000313" key="5">
    <source>
        <dbReference type="Proteomes" id="UP000800092"/>
    </source>
</evidence>
<dbReference type="GO" id="GO:0005634">
    <property type="term" value="C:nucleus"/>
    <property type="evidence" value="ECO:0007669"/>
    <property type="project" value="TreeGrafter"/>
</dbReference>
<name>A0A6A6GZG5_VIRVR</name>
<reference evidence="4" key="1">
    <citation type="journal article" date="2020" name="Stud. Mycol.">
        <title>101 Dothideomycetes genomes: a test case for predicting lifestyles and emergence of pathogens.</title>
        <authorList>
            <person name="Haridas S."/>
            <person name="Albert R."/>
            <person name="Binder M."/>
            <person name="Bloem J."/>
            <person name="Labutti K."/>
            <person name="Salamov A."/>
            <person name="Andreopoulos B."/>
            <person name="Baker S."/>
            <person name="Barry K."/>
            <person name="Bills G."/>
            <person name="Bluhm B."/>
            <person name="Cannon C."/>
            <person name="Castanera R."/>
            <person name="Culley D."/>
            <person name="Daum C."/>
            <person name="Ezra D."/>
            <person name="Gonzalez J."/>
            <person name="Henrissat B."/>
            <person name="Kuo A."/>
            <person name="Liang C."/>
            <person name="Lipzen A."/>
            <person name="Lutzoni F."/>
            <person name="Magnuson J."/>
            <person name="Mondo S."/>
            <person name="Nolan M."/>
            <person name="Ohm R."/>
            <person name="Pangilinan J."/>
            <person name="Park H.-J."/>
            <person name="Ramirez L."/>
            <person name="Alfaro M."/>
            <person name="Sun H."/>
            <person name="Tritt A."/>
            <person name="Yoshinaga Y."/>
            <person name="Zwiers L.-H."/>
            <person name="Turgeon B."/>
            <person name="Goodwin S."/>
            <person name="Spatafora J."/>
            <person name="Crous P."/>
            <person name="Grigoriev I."/>
        </authorList>
    </citation>
    <scope>NUCLEOTIDE SEQUENCE</scope>
    <source>
        <strain evidence="4">Tuck. ex Michener</strain>
    </source>
</reference>
<dbReference type="GO" id="GO:0005085">
    <property type="term" value="F:guanyl-nucleotide exchange factor activity"/>
    <property type="evidence" value="ECO:0007669"/>
    <property type="project" value="InterPro"/>
</dbReference>